<dbReference type="RefSeq" id="XP_064727643.1">
    <property type="nucleotide sequence ID" value="XM_064876336.1"/>
</dbReference>
<dbReference type="GeneID" id="90001380"/>
<evidence type="ECO:0000256" key="1">
    <source>
        <dbReference type="ARBA" id="ARBA00004123"/>
    </source>
</evidence>
<dbReference type="InterPro" id="IPR019035">
    <property type="entry name" value="Mediator_Med12"/>
</dbReference>
<evidence type="ECO:0000256" key="5">
    <source>
        <dbReference type="ARBA" id="ARBA00022491"/>
    </source>
</evidence>
<evidence type="ECO:0000256" key="3">
    <source>
        <dbReference type="ARBA" id="ARBA00011629"/>
    </source>
</evidence>
<accession>A0ABR0RG10</accession>
<protein>
    <recommendedName>
        <fullName evidence="4">Mediator of RNA polymerase II transcription subunit 12</fullName>
    </recommendedName>
    <alternativeName>
        <fullName evidence="11">Mediator complex subunit 12</fullName>
    </alternativeName>
</protein>
<evidence type="ECO:0000256" key="9">
    <source>
        <dbReference type="ARBA" id="ARBA00023242"/>
    </source>
</evidence>
<keyword evidence="15" id="KW-1185">Reference proteome</keyword>
<name>A0ABR0RG10_9EURO</name>
<sequence length="1472" mass="162261">MTSNPPAQPRPPPPASFLSGLARQRSYPSLPTSRPAAPVRHVTHSVLMTSDVDNRPAKRRKVSSQGSSPASGPAANAEEREPGPASQVETAKYLGVDWLTALSGGTSTSTPSDTGFNGSLPLPKAPFGLGQPAEQLPGRVRTSCRYRADVPVPNTPDSLRCPSTAPVLESKKPADYFPWTGKHAEDVINESNVKNGYWDRAPHPPERELNTAKAPLYNAFKHRSGLESLSALFSLVLGQKAKRGALTSASTFRPPPRVTLTEAKRRSWIADLADGDVPLRRLSRTIPQGIRGTSLLDQCLANSVPVNRAIWFVKCVGANEIRTLKRKGVNPNVAAGAEIKWLKDWTTNIEQFLDNAIGQCGSERWLENFRYCLQMCTRMYQENLLDRDHFLDWTVKNFADCKLGLVGAWLPLVQLFRLDLMRFRKRARNTAGAFMSRFKELLAMGATKSLIGEKLRSAIQGLANFRPACFLMPDQWQQNRDALRSCMNLDNEPERRLFEHIEKRNERLLGLDLKEDGETNNDRNVFEVLDNASPPFDINQLSDNLSRLCPDHDKLSQMCIGWATSRFRGGKARIYLTARLLRRWYRAGFDIDTKLLTFFSQDHDPSMLDMDAYRHLFAELSRSQTFSKSRFLQTLSIRGTTELNVSEQTCSTLLRDLCLADGEGHMVNLRSHLLKTQLGIVAVGNTTTQNVLAAIQRAMHEAQLNPSSAHVVQLKFEEMRDLDWSMKFEISRWIRSEAGQLSKLAMVEVPGKPPLPGSKPFTLGQFLILRDVLEALGDIAVLADVLHVLSNSKQEAILAALIDTIHCNASTLSAIGALEPLHKLYGQAYIALRGMRPCILLFTTALIDLCQHFPCQITPVRALQQDLIRGDRGRALAACSPFSDGVAESLQQAGATFTDDFEAILLGEPNMSEQTMTSLFTVLVGRITKNDGENGQSTFTLCQLLARLRLFRHAQCDALIKKWLARVFSAAWSQLHRGIVMELLYTRCINIETLLDLSNQAPAASKCRDGIRSIVATAMLPHDPDNDRPQQGYGVRIAARRLMMTDSARALDLLLTHAGSGQVVLEACASLLPEVLSDQKKLMSLSIPAAKRLPVIVDQLLSISAAHRGVLDKLMSRVNWLSVAFCSLRIPELSGDKGTESDETDGKASSIFRGLQLNIGDESMEPEIIQALLGAMPAAVRDQIRARAEEQFYNSLPKFFFAKSVNQSLQSTPEERSKSLEALSKLASLGPAHSGSVASDSNGMLIEKLTIIAKMLGAKTDATPSLNAVANPSSPISPAFQSLQNALPPPHWDNRYKDNILGVLDYLTMFLRVTSTRAESFATASGATLSKASQNEQIKLVALLASIATQPSLGQLLLSNCDDHSKSKIRDCISFTLDMAARLADNLSDEARILCTRIMKDRLRDERIMWLVGSMASCAAINNTAGHGLVMMHETKGSLGDFRPKQWEMLESGGGKEGDTCLGLGLFGAKRV</sequence>
<dbReference type="PANTHER" id="PTHR46567">
    <property type="entry name" value="MEDIATOR OF RNA POLYMERASE II TRANSCRIPTION SUBUNIT 12"/>
    <property type="match status" value="1"/>
</dbReference>
<dbReference type="InterPro" id="IPR057344">
    <property type="entry name" value="ARM_SRB8"/>
</dbReference>
<dbReference type="Proteomes" id="UP001334248">
    <property type="component" value="Unassembled WGS sequence"/>
</dbReference>
<comment type="function">
    <text evidence="10">Component of the SRB8-11 complex. The SRB8-11 complex is a regulatory module of the Mediator complex which is itself involved in regulation of basal and activated RNA polymerase II-dependent transcription. The SRB8-11 complex may be involved in the transcriptional repression of a subset of genes regulated by Mediator. It may inhibit the association of the Mediator complex with RNA polymerase II to form the holoenzyme complex.</text>
</comment>
<organism evidence="14 15">
    <name type="scientific">Knufia obscura</name>
    <dbReference type="NCBI Taxonomy" id="1635080"/>
    <lineage>
        <taxon>Eukaryota</taxon>
        <taxon>Fungi</taxon>
        <taxon>Dikarya</taxon>
        <taxon>Ascomycota</taxon>
        <taxon>Pezizomycotina</taxon>
        <taxon>Eurotiomycetes</taxon>
        <taxon>Chaetothyriomycetidae</taxon>
        <taxon>Chaetothyriales</taxon>
        <taxon>Trichomeriaceae</taxon>
        <taxon>Knufia</taxon>
    </lineage>
</organism>
<dbReference type="PANTHER" id="PTHR46567:SF1">
    <property type="entry name" value="MEDIATOR OF RNA POLYMERASE II TRANSCRIPTION SUBUNIT 12"/>
    <property type="match status" value="1"/>
</dbReference>
<keyword evidence="6" id="KW-0805">Transcription regulation</keyword>
<comment type="subcellular location">
    <subcellularLocation>
        <location evidence="1">Nucleus</location>
    </subcellularLocation>
</comment>
<evidence type="ECO:0000313" key="14">
    <source>
        <dbReference type="EMBL" id="KAK5939553.1"/>
    </source>
</evidence>
<evidence type="ECO:0000256" key="11">
    <source>
        <dbReference type="ARBA" id="ARBA00032010"/>
    </source>
</evidence>
<feature type="compositionally biased region" description="Pro residues" evidence="12">
    <location>
        <begin position="1"/>
        <end position="15"/>
    </location>
</feature>
<evidence type="ECO:0000256" key="12">
    <source>
        <dbReference type="SAM" id="MobiDB-lite"/>
    </source>
</evidence>
<dbReference type="EMBL" id="JAVHJV010000010">
    <property type="protein sequence ID" value="KAK5939553.1"/>
    <property type="molecule type" value="Genomic_DNA"/>
</dbReference>
<evidence type="ECO:0000259" key="13">
    <source>
        <dbReference type="SMART" id="SM01281"/>
    </source>
</evidence>
<evidence type="ECO:0000256" key="4">
    <source>
        <dbReference type="ARBA" id="ARBA00019622"/>
    </source>
</evidence>
<evidence type="ECO:0000256" key="10">
    <source>
        <dbReference type="ARBA" id="ARBA00025661"/>
    </source>
</evidence>
<dbReference type="SMART" id="SM01281">
    <property type="entry name" value="Med12"/>
    <property type="match status" value="1"/>
</dbReference>
<feature type="compositionally biased region" description="Low complexity" evidence="12">
    <location>
        <begin position="63"/>
        <end position="76"/>
    </location>
</feature>
<dbReference type="Pfam" id="PF25326">
    <property type="entry name" value="ARM_SRB8"/>
    <property type="match status" value="1"/>
</dbReference>
<feature type="region of interest" description="Disordered" evidence="12">
    <location>
        <begin position="1"/>
        <end position="86"/>
    </location>
</feature>
<comment type="caution">
    <text evidence="14">The sequence shown here is derived from an EMBL/GenBank/DDBJ whole genome shotgun (WGS) entry which is preliminary data.</text>
</comment>
<comment type="subunit">
    <text evidence="3">Component of the SRB8-11 complex, which itself associates with the Mediator complex.</text>
</comment>
<dbReference type="Pfam" id="PF09497">
    <property type="entry name" value="Med12"/>
    <property type="match status" value="1"/>
</dbReference>
<feature type="domain" description="Mediator complex subunit Med12" evidence="13">
    <location>
        <begin position="251"/>
        <end position="314"/>
    </location>
</feature>
<gene>
    <name evidence="14" type="primary">SRB8</name>
    <name evidence="14" type="ORF">PMZ80_007931</name>
</gene>
<evidence type="ECO:0000256" key="2">
    <source>
        <dbReference type="ARBA" id="ARBA00010289"/>
    </source>
</evidence>
<proteinExistence type="inferred from homology"/>
<evidence type="ECO:0000256" key="8">
    <source>
        <dbReference type="ARBA" id="ARBA00023163"/>
    </source>
</evidence>
<evidence type="ECO:0000313" key="15">
    <source>
        <dbReference type="Proteomes" id="UP001334248"/>
    </source>
</evidence>
<keyword evidence="8" id="KW-0804">Transcription</keyword>
<keyword evidence="7" id="KW-0010">Activator</keyword>
<reference evidence="14 15" key="1">
    <citation type="journal article" date="2023" name="Res Sq">
        <title>Genomic and morphological characterization of Knufia obscura isolated from the Mars 2020 spacecraft assembly facility.</title>
        <authorList>
            <person name="Chander A.M."/>
            <person name="Teixeira M.M."/>
            <person name="Singh N.K."/>
            <person name="Williams M.P."/>
            <person name="Parker C.W."/>
            <person name="Leo P."/>
            <person name="Stajich J.E."/>
            <person name="Torok T."/>
            <person name="Tighe S."/>
            <person name="Mason C.E."/>
            <person name="Venkateswaran K."/>
        </authorList>
    </citation>
    <scope>NUCLEOTIDE SEQUENCE [LARGE SCALE GENOMIC DNA]</scope>
    <source>
        <strain evidence="14 15">CCFEE 5817</strain>
    </source>
</reference>
<keyword evidence="9" id="KW-0539">Nucleus</keyword>
<comment type="similarity">
    <text evidence="2">Belongs to the Mediator complex subunit 12 family.</text>
</comment>
<evidence type="ECO:0000256" key="6">
    <source>
        <dbReference type="ARBA" id="ARBA00023015"/>
    </source>
</evidence>
<evidence type="ECO:0000256" key="7">
    <source>
        <dbReference type="ARBA" id="ARBA00023159"/>
    </source>
</evidence>
<keyword evidence="5" id="KW-0678">Repressor</keyword>